<organism evidence="1">
    <name type="scientific">marine sediment metagenome</name>
    <dbReference type="NCBI Taxonomy" id="412755"/>
    <lineage>
        <taxon>unclassified sequences</taxon>
        <taxon>metagenomes</taxon>
        <taxon>ecological metagenomes</taxon>
    </lineage>
</organism>
<evidence type="ECO:0000313" key="1">
    <source>
        <dbReference type="EMBL" id="GAH12435.1"/>
    </source>
</evidence>
<gene>
    <name evidence="1" type="ORF">S01H4_54339</name>
</gene>
<feature type="non-terminal residue" evidence="1">
    <location>
        <position position="1"/>
    </location>
</feature>
<proteinExistence type="predicted"/>
<dbReference type="AlphaFoldDB" id="X1DW40"/>
<dbReference type="EMBL" id="BART01031259">
    <property type="protein sequence ID" value="GAH12435.1"/>
    <property type="molecule type" value="Genomic_DNA"/>
</dbReference>
<name>X1DW40_9ZZZZ</name>
<protein>
    <submittedName>
        <fullName evidence="1">Uncharacterized protein</fullName>
    </submittedName>
</protein>
<sequence length="53" mass="5618">DLHAKCLLASLAGFVLPNMALAAQIATVRRHGKIVSFAIIEVMTTPTADTPIE</sequence>
<reference evidence="1" key="1">
    <citation type="journal article" date="2014" name="Front. Microbiol.">
        <title>High frequency of phylogenetically diverse reductive dehalogenase-homologous genes in deep subseafloor sedimentary metagenomes.</title>
        <authorList>
            <person name="Kawai M."/>
            <person name="Futagami T."/>
            <person name="Toyoda A."/>
            <person name="Takaki Y."/>
            <person name="Nishi S."/>
            <person name="Hori S."/>
            <person name="Arai W."/>
            <person name="Tsubouchi T."/>
            <person name="Morono Y."/>
            <person name="Uchiyama I."/>
            <person name="Ito T."/>
            <person name="Fujiyama A."/>
            <person name="Inagaki F."/>
            <person name="Takami H."/>
        </authorList>
    </citation>
    <scope>NUCLEOTIDE SEQUENCE</scope>
    <source>
        <strain evidence="1">Expedition CK06-06</strain>
    </source>
</reference>
<comment type="caution">
    <text evidence="1">The sequence shown here is derived from an EMBL/GenBank/DDBJ whole genome shotgun (WGS) entry which is preliminary data.</text>
</comment>
<accession>X1DW40</accession>